<sequence>MDEYAAASDGYVTIHSKRHPFESFSSNEIKDRIYFSDDSDLESIVDNSVDEESSRDAEKDEDSDMERVLKPDDDSQADKSSSSE</sequence>
<name>A0ACC2WM88_9TREE</name>
<evidence type="ECO:0000313" key="2">
    <source>
        <dbReference type="Proteomes" id="UP001241377"/>
    </source>
</evidence>
<keyword evidence="2" id="KW-1185">Reference proteome</keyword>
<reference evidence="1" key="1">
    <citation type="submission" date="2023-04" db="EMBL/GenBank/DDBJ databases">
        <title>Draft Genome sequencing of Naganishia species isolated from polar environments using Oxford Nanopore Technology.</title>
        <authorList>
            <person name="Leo P."/>
            <person name="Venkateswaran K."/>
        </authorList>
    </citation>
    <scope>NUCLEOTIDE SEQUENCE</scope>
    <source>
        <strain evidence="1">MNA-CCFEE 5261</strain>
    </source>
</reference>
<protein>
    <submittedName>
        <fullName evidence="1">Uncharacterized protein</fullName>
    </submittedName>
</protein>
<organism evidence="1 2">
    <name type="scientific">Naganishia cerealis</name>
    <dbReference type="NCBI Taxonomy" id="610337"/>
    <lineage>
        <taxon>Eukaryota</taxon>
        <taxon>Fungi</taxon>
        <taxon>Dikarya</taxon>
        <taxon>Basidiomycota</taxon>
        <taxon>Agaricomycotina</taxon>
        <taxon>Tremellomycetes</taxon>
        <taxon>Filobasidiales</taxon>
        <taxon>Filobasidiaceae</taxon>
        <taxon>Naganishia</taxon>
    </lineage>
</organism>
<dbReference type="EMBL" id="JASBWR010000004">
    <property type="protein sequence ID" value="KAJ9112588.1"/>
    <property type="molecule type" value="Genomic_DNA"/>
</dbReference>
<accession>A0ACC2WM88</accession>
<gene>
    <name evidence="1" type="ORF">QFC19_000607</name>
</gene>
<proteinExistence type="predicted"/>
<evidence type="ECO:0000313" key="1">
    <source>
        <dbReference type="EMBL" id="KAJ9112588.1"/>
    </source>
</evidence>
<dbReference type="Proteomes" id="UP001241377">
    <property type="component" value="Unassembled WGS sequence"/>
</dbReference>
<comment type="caution">
    <text evidence="1">The sequence shown here is derived from an EMBL/GenBank/DDBJ whole genome shotgun (WGS) entry which is preliminary data.</text>
</comment>